<accession>A0AAU8N6G4</accession>
<dbReference type="CDD" id="cd22335">
    <property type="entry name" value="MspjI-like"/>
    <property type="match status" value="1"/>
</dbReference>
<dbReference type="GO" id="GO:0003677">
    <property type="term" value="F:DNA binding"/>
    <property type="evidence" value="ECO:0007669"/>
    <property type="project" value="InterPro"/>
</dbReference>
<keyword evidence="3" id="KW-0540">Nuclease</keyword>
<dbReference type="InterPro" id="IPR007560">
    <property type="entry name" value="Restrct_endonuc_IV_Mrr"/>
</dbReference>
<dbReference type="InterPro" id="IPR041409">
    <property type="entry name" value="RE_AspBHI_N"/>
</dbReference>
<dbReference type="EMBL" id="CP159992">
    <property type="protein sequence ID" value="XCP93402.1"/>
    <property type="molecule type" value="Genomic_DNA"/>
</dbReference>
<dbReference type="GO" id="GO:0004519">
    <property type="term" value="F:endonuclease activity"/>
    <property type="evidence" value="ECO:0007669"/>
    <property type="project" value="UniProtKB-KW"/>
</dbReference>
<protein>
    <submittedName>
        <fullName evidence="3">Restriction endonuclease</fullName>
        <ecNumber evidence="3">3.1.21.-</ecNumber>
    </submittedName>
</protein>
<dbReference type="GO" id="GO:0016787">
    <property type="term" value="F:hydrolase activity"/>
    <property type="evidence" value="ECO:0007669"/>
    <property type="project" value="UniProtKB-KW"/>
</dbReference>
<dbReference type="Pfam" id="PF18062">
    <property type="entry name" value="RE_AspBHI_N"/>
    <property type="match status" value="1"/>
</dbReference>
<sequence>MKINEVLAYRRPYDQSKDIIDGLPSFFHLTHKPGAKKLLLESGINKPADVNAIDGNRTPVILISSSPHKIGSTDTPWQDFFDPDNGHIRYYGDNKKTGQNPEVSRGNKSLLAAFDVQNSLDKSIRLHATPIVFFKRVSYKGKVKGNVMFQGFGMVERAERITQYDIKKDEYFTNYVFDFVVFSMKTEGEEFMWDWINARRDPAMSIKDTLRYAPESWEKWIREGLPSVEKYRRRVSKILTTKPQNQKPGRGSREEKAINEIYNFYDGSRKARFEGLASQVAQKILGSEKGSYMEGWITPSSSDGGSDFVGRLDIGSGFSKTKLVVLGQAKCEKFDTPTGGNHIARTVARLKRGWVGVYVTTSYFSEAVQREIIDDGYPIVLVHGLRVAEEVLEMVYEKGYSNVTDFLREIDSLYDEKILSRRPEEILYL</sequence>
<name>A0AAU8N6G4_9BACL</name>
<dbReference type="Gene3D" id="3.40.1350.10">
    <property type="match status" value="1"/>
</dbReference>
<dbReference type="AlphaFoldDB" id="A0AAU8N6G4"/>
<keyword evidence="3" id="KW-0378">Hydrolase</keyword>
<dbReference type="GO" id="GO:0009307">
    <property type="term" value="P:DNA restriction-modification system"/>
    <property type="evidence" value="ECO:0007669"/>
    <property type="project" value="InterPro"/>
</dbReference>
<evidence type="ECO:0000313" key="3">
    <source>
        <dbReference type="EMBL" id="XCP93402.1"/>
    </source>
</evidence>
<gene>
    <name evidence="3" type="ORF">ABXS70_19550</name>
</gene>
<dbReference type="REBASE" id="852762">
    <property type="entry name" value="Psp007ORF19550P"/>
</dbReference>
<organism evidence="3">
    <name type="scientific">Paenibacillus sp. AN1007</name>
    <dbReference type="NCBI Taxonomy" id="3151385"/>
    <lineage>
        <taxon>Bacteria</taxon>
        <taxon>Bacillati</taxon>
        <taxon>Bacillota</taxon>
        <taxon>Bacilli</taxon>
        <taxon>Bacillales</taxon>
        <taxon>Paenibacillaceae</taxon>
        <taxon>Paenibacillus</taxon>
    </lineage>
</organism>
<evidence type="ECO:0000259" key="1">
    <source>
        <dbReference type="Pfam" id="PF04471"/>
    </source>
</evidence>
<dbReference type="Gene3D" id="2.30.280.20">
    <property type="match status" value="1"/>
</dbReference>
<dbReference type="Pfam" id="PF04471">
    <property type="entry name" value="Mrr_cat"/>
    <property type="match status" value="1"/>
</dbReference>
<feature type="domain" description="Restriction endonuclease type IV Mrr" evidence="1">
    <location>
        <begin position="294"/>
        <end position="389"/>
    </location>
</feature>
<reference evidence="3" key="1">
    <citation type="submission" date="2024-05" db="EMBL/GenBank/DDBJ databases">
        <title>Draft genome assemblies of 36 bacteria isolated from hibernating arctic ground squirrels.</title>
        <authorList>
            <person name="McKee H."/>
            <person name="Mullen L."/>
            <person name="Drown D.M."/>
            <person name="Duddleston K.N."/>
        </authorList>
    </citation>
    <scope>NUCLEOTIDE SEQUENCE</scope>
    <source>
        <strain evidence="3">AN1007</strain>
    </source>
</reference>
<dbReference type="EC" id="3.1.21.-" evidence="3"/>
<proteinExistence type="predicted"/>
<dbReference type="RefSeq" id="WP_366290133.1">
    <property type="nucleotide sequence ID" value="NZ_CP159992.1"/>
</dbReference>
<evidence type="ECO:0000259" key="2">
    <source>
        <dbReference type="Pfam" id="PF18062"/>
    </source>
</evidence>
<feature type="domain" description="Restriction endonuclease AspBHI N-terminal" evidence="2">
    <location>
        <begin position="60"/>
        <end position="224"/>
    </location>
</feature>
<keyword evidence="3" id="KW-0255">Endonuclease</keyword>
<dbReference type="InterPro" id="IPR011856">
    <property type="entry name" value="tRNA_endonuc-like_dom_sf"/>
</dbReference>